<dbReference type="OrthoDB" id="10494936at2759"/>
<accession>A0A4U5PGN0</accession>
<dbReference type="Proteomes" id="UP000298663">
    <property type="component" value="Unassembled WGS sequence"/>
</dbReference>
<evidence type="ECO:0000313" key="3">
    <source>
        <dbReference type="Proteomes" id="UP000298663"/>
    </source>
</evidence>
<comment type="caution">
    <text evidence="2">The sequence shown here is derived from an EMBL/GenBank/DDBJ whole genome shotgun (WGS) entry which is preliminary data.</text>
</comment>
<dbReference type="EMBL" id="AZBU02000002">
    <property type="protein sequence ID" value="TKR95767.1"/>
    <property type="molecule type" value="Genomic_DNA"/>
</dbReference>
<protein>
    <submittedName>
        <fullName evidence="2">Uncharacterized protein</fullName>
    </submittedName>
</protein>
<evidence type="ECO:0000313" key="2">
    <source>
        <dbReference type="EMBL" id="TKR95767.1"/>
    </source>
</evidence>
<feature type="transmembrane region" description="Helical" evidence="1">
    <location>
        <begin position="83"/>
        <end position="102"/>
    </location>
</feature>
<evidence type="ECO:0000256" key="1">
    <source>
        <dbReference type="SAM" id="Phobius"/>
    </source>
</evidence>
<keyword evidence="1" id="KW-1133">Transmembrane helix</keyword>
<reference evidence="2 3" key="2">
    <citation type="journal article" date="2019" name="G3 (Bethesda)">
        <title>Hybrid Assembly of the Genome of the Entomopathogenic Nematode Steinernema carpocapsae Identifies the X-Chromosome.</title>
        <authorList>
            <person name="Serra L."/>
            <person name="Macchietto M."/>
            <person name="Macias-Munoz A."/>
            <person name="McGill C.J."/>
            <person name="Rodriguez I.M."/>
            <person name="Rodriguez B."/>
            <person name="Murad R."/>
            <person name="Mortazavi A."/>
        </authorList>
    </citation>
    <scope>NUCLEOTIDE SEQUENCE [LARGE SCALE GENOMIC DNA]</scope>
    <source>
        <strain evidence="2 3">ALL</strain>
    </source>
</reference>
<organism evidence="2 3">
    <name type="scientific">Steinernema carpocapsae</name>
    <name type="common">Entomopathogenic nematode</name>
    <dbReference type="NCBI Taxonomy" id="34508"/>
    <lineage>
        <taxon>Eukaryota</taxon>
        <taxon>Metazoa</taxon>
        <taxon>Ecdysozoa</taxon>
        <taxon>Nematoda</taxon>
        <taxon>Chromadorea</taxon>
        <taxon>Rhabditida</taxon>
        <taxon>Tylenchina</taxon>
        <taxon>Panagrolaimomorpha</taxon>
        <taxon>Strongyloidoidea</taxon>
        <taxon>Steinernematidae</taxon>
        <taxon>Steinernema</taxon>
    </lineage>
</organism>
<keyword evidence="1" id="KW-0812">Transmembrane</keyword>
<feature type="transmembrane region" description="Helical" evidence="1">
    <location>
        <begin position="114"/>
        <end position="140"/>
    </location>
</feature>
<name>A0A4U5PGN0_STECR</name>
<gene>
    <name evidence="2" type="ORF">L596_009891</name>
</gene>
<sequence>MTASLYGDFYCGRCAPSVNLVHLCRIISLAAFGVFCVFSYVTYDSPKNNFFFLIGILAGCCIYSALFYTVFKSVNKPVIIMYILWEMFKIILIIVMVMTQLITLVSAKEPQLGLFVGLMFAFFAMAILKCFFVAVFIVLYKRIVIANQPADYHAQYFNGEVQINAFNNEMFPAPPSADFGPRSEHPFEAPPINYDPERLPTYEAVMVVNKEPTTES</sequence>
<feature type="transmembrane region" description="Helical" evidence="1">
    <location>
        <begin position="23"/>
        <end position="43"/>
    </location>
</feature>
<feature type="transmembrane region" description="Helical" evidence="1">
    <location>
        <begin position="49"/>
        <end position="71"/>
    </location>
</feature>
<proteinExistence type="predicted"/>
<reference evidence="2 3" key="1">
    <citation type="journal article" date="2015" name="Genome Biol.">
        <title>Comparative genomics of Steinernema reveals deeply conserved gene regulatory networks.</title>
        <authorList>
            <person name="Dillman A.R."/>
            <person name="Macchietto M."/>
            <person name="Porter C.F."/>
            <person name="Rogers A."/>
            <person name="Williams B."/>
            <person name="Antoshechkin I."/>
            <person name="Lee M.M."/>
            <person name="Goodwin Z."/>
            <person name="Lu X."/>
            <person name="Lewis E.E."/>
            <person name="Goodrich-Blair H."/>
            <person name="Stock S.P."/>
            <person name="Adams B.J."/>
            <person name="Sternberg P.W."/>
            <person name="Mortazavi A."/>
        </authorList>
    </citation>
    <scope>NUCLEOTIDE SEQUENCE [LARGE SCALE GENOMIC DNA]</scope>
    <source>
        <strain evidence="2 3">ALL</strain>
    </source>
</reference>
<keyword evidence="3" id="KW-1185">Reference proteome</keyword>
<dbReference type="AlphaFoldDB" id="A0A4U5PGN0"/>
<keyword evidence="1" id="KW-0472">Membrane</keyword>